<reference evidence="1" key="1">
    <citation type="submission" date="2022-09" db="EMBL/GenBank/DDBJ databases">
        <title>Intensive care unit water sources are persistently colonized with multi-drug resistant bacteria and are the site of extensive horizontal gene transfer of antibiotic resistance genes.</title>
        <authorList>
            <person name="Diorio-Toth L."/>
        </authorList>
    </citation>
    <scope>NUCLEOTIDE SEQUENCE</scope>
    <source>
        <strain evidence="1">GD03885</strain>
    </source>
</reference>
<comment type="caution">
    <text evidence="1">The sequence shown here is derived from an EMBL/GenBank/DDBJ whole genome shotgun (WGS) entry which is preliminary data.</text>
</comment>
<accession>A0AA42MAU2</accession>
<sequence length="87" mass="9566">MTAQYCEHCFNGDDDTVFPYYGLAPHKSLLDAEAEKAPLPENFTPDEDGTGVYTHCLVCGADGGPIVKTAIEELKQRIEMKKSEGEK</sequence>
<dbReference type="RefSeq" id="WP_279679013.1">
    <property type="nucleotide sequence ID" value="NZ_JAOCCL010000018.1"/>
</dbReference>
<evidence type="ECO:0000313" key="2">
    <source>
        <dbReference type="Proteomes" id="UP001160116"/>
    </source>
</evidence>
<dbReference type="AlphaFoldDB" id="A0AA42MAU2"/>
<dbReference type="EMBL" id="JAOCCL010000018">
    <property type="protein sequence ID" value="MDH0826594.1"/>
    <property type="molecule type" value="Genomic_DNA"/>
</dbReference>
<evidence type="ECO:0000313" key="1">
    <source>
        <dbReference type="EMBL" id="MDH0826594.1"/>
    </source>
</evidence>
<gene>
    <name evidence="1" type="ORF">N5C97_08780</name>
</gene>
<protein>
    <submittedName>
        <fullName evidence="1">Uncharacterized protein</fullName>
    </submittedName>
</protein>
<proteinExistence type="predicted"/>
<name>A0AA42MAU2_ACIJO</name>
<organism evidence="1 2">
    <name type="scientific">Acinetobacter johnsonii</name>
    <dbReference type="NCBI Taxonomy" id="40214"/>
    <lineage>
        <taxon>Bacteria</taxon>
        <taxon>Pseudomonadati</taxon>
        <taxon>Pseudomonadota</taxon>
        <taxon>Gammaproteobacteria</taxon>
        <taxon>Moraxellales</taxon>
        <taxon>Moraxellaceae</taxon>
        <taxon>Acinetobacter</taxon>
    </lineage>
</organism>
<dbReference type="Proteomes" id="UP001160116">
    <property type="component" value="Unassembled WGS sequence"/>
</dbReference>